<gene>
    <name evidence="3" type="ORF">A0H81_10490</name>
</gene>
<evidence type="ECO:0000313" key="3">
    <source>
        <dbReference type="EMBL" id="OBZ69524.1"/>
    </source>
</evidence>
<evidence type="ECO:0000256" key="1">
    <source>
        <dbReference type="SAM" id="Phobius"/>
    </source>
</evidence>
<dbReference type="OMA" id="IVWVHTD"/>
<keyword evidence="1" id="KW-0812">Transmembrane</keyword>
<dbReference type="InterPro" id="IPR002575">
    <property type="entry name" value="Aminoglycoside_PTrfase"/>
</dbReference>
<dbReference type="InterPro" id="IPR011009">
    <property type="entry name" value="Kinase-like_dom_sf"/>
</dbReference>
<accession>A0A1C7M376</accession>
<keyword evidence="4" id="KW-1185">Reference proteome</keyword>
<keyword evidence="1" id="KW-1133">Transmembrane helix</keyword>
<protein>
    <recommendedName>
        <fullName evidence="2">Aminoglycoside phosphotransferase domain-containing protein</fullName>
    </recommendedName>
</protein>
<dbReference type="SUPFAM" id="SSF56112">
    <property type="entry name" value="Protein kinase-like (PK-like)"/>
    <property type="match status" value="1"/>
</dbReference>
<dbReference type="AlphaFoldDB" id="A0A1C7M376"/>
<dbReference type="PANTHER" id="PTHR21310">
    <property type="entry name" value="AMINOGLYCOSIDE PHOSPHOTRANSFERASE-RELATED-RELATED"/>
    <property type="match status" value="1"/>
</dbReference>
<comment type="caution">
    <text evidence="3">The sequence shown here is derived from an EMBL/GenBank/DDBJ whole genome shotgun (WGS) entry which is preliminary data.</text>
</comment>
<dbReference type="STRING" id="5627.A0A1C7M376"/>
<feature type="domain" description="Aminoglycoside phosphotransferase" evidence="2">
    <location>
        <begin position="81"/>
        <end position="252"/>
    </location>
</feature>
<dbReference type="EMBL" id="LUGG01000015">
    <property type="protein sequence ID" value="OBZ69524.1"/>
    <property type="molecule type" value="Genomic_DNA"/>
</dbReference>
<dbReference type="Proteomes" id="UP000092993">
    <property type="component" value="Unassembled WGS sequence"/>
</dbReference>
<reference evidence="3 4" key="1">
    <citation type="submission" date="2016-03" db="EMBL/GenBank/DDBJ databases">
        <title>Whole genome sequencing of Grifola frondosa 9006-11.</title>
        <authorList>
            <person name="Min B."/>
            <person name="Park H."/>
            <person name="Kim J.-G."/>
            <person name="Cho H."/>
            <person name="Oh Y.-L."/>
            <person name="Kong W.-S."/>
            <person name="Choi I.-G."/>
        </authorList>
    </citation>
    <scope>NUCLEOTIDE SEQUENCE [LARGE SCALE GENOMIC DNA]</scope>
    <source>
        <strain evidence="3 4">9006-11</strain>
    </source>
</reference>
<proteinExistence type="predicted"/>
<name>A0A1C7M376_GRIFR</name>
<keyword evidence="1" id="KW-0472">Membrane</keyword>
<feature type="transmembrane region" description="Helical" evidence="1">
    <location>
        <begin position="6"/>
        <end position="22"/>
    </location>
</feature>
<organism evidence="3 4">
    <name type="scientific">Grifola frondosa</name>
    <name type="common">Maitake</name>
    <name type="synonym">Polyporus frondosus</name>
    <dbReference type="NCBI Taxonomy" id="5627"/>
    <lineage>
        <taxon>Eukaryota</taxon>
        <taxon>Fungi</taxon>
        <taxon>Dikarya</taxon>
        <taxon>Basidiomycota</taxon>
        <taxon>Agaricomycotina</taxon>
        <taxon>Agaricomycetes</taxon>
        <taxon>Polyporales</taxon>
        <taxon>Grifolaceae</taxon>
        <taxon>Grifola</taxon>
    </lineage>
</organism>
<dbReference type="OrthoDB" id="2906425at2759"/>
<dbReference type="Pfam" id="PF01636">
    <property type="entry name" value="APH"/>
    <property type="match status" value="1"/>
</dbReference>
<evidence type="ECO:0000259" key="2">
    <source>
        <dbReference type="Pfam" id="PF01636"/>
    </source>
</evidence>
<sequence>MRIGTVTSICAYFGLAPYLFFVKKNMLARLLQDVKRLLLRCKLRLYLLLSRPFFCEPPDVYEPNVYFFRFGIPLVLKRTCRTVSTEADALRFLNRATPTSPIPKLIDSFQVDGATYTLMTKLPGRPLLKMDELSPKELSLVTGDILTILDELWRIPQPMSLASQVMSSASGHGLPHPVFFREEIAGPYGSTIDCYESMQINTSKQSPEVLKPIIDDAIVWVHTDLTMRNVLIENGRVSGIIDWEDAGWLPRHWLLHILRRPRPGCQGIWVRFWINDYRFDPAIEDAYNASKTMIIYPFS</sequence>
<evidence type="ECO:0000313" key="4">
    <source>
        <dbReference type="Proteomes" id="UP000092993"/>
    </source>
</evidence>
<dbReference type="Gene3D" id="3.90.1200.10">
    <property type="match status" value="1"/>
</dbReference>
<dbReference type="PANTHER" id="PTHR21310:SF15">
    <property type="entry name" value="AMINOGLYCOSIDE PHOSPHOTRANSFERASE DOMAIN-CONTAINING PROTEIN"/>
    <property type="match status" value="1"/>
</dbReference>
<dbReference type="InterPro" id="IPR051678">
    <property type="entry name" value="AGP_Transferase"/>
</dbReference>